<feature type="non-terminal residue" evidence="2">
    <location>
        <position position="1"/>
    </location>
</feature>
<dbReference type="InterPro" id="IPR052546">
    <property type="entry name" value="Transposase_8_domain"/>
</dbReference>
<name>A0A845PUP6_9FLAO</name>
<feature type="coiled-coil region" evidence="1">
    <location>
        <begin position="50"/>
        <end position="77"/>
    </location>
</feature>
<keyword evidence="1" id="KW-0175">Coiled coil</keyword>
<accession>A0A845PUP6</accession>
<dbReference type="PANTHER" id="PTHR33609">
    <property type="entry name" value="LOW CALCIUM RESPONSE LOCUS PROTEIN S"/>
    <property type="match status" value="1"/>
</dbReference>
<dbReference type="Pfam" id="PF01527">
    <property type="entry name" value="HTH_Tnp_1"/>
    <property type="match status" value="1"/>
</dbReference>
<dbReference type="AlphaFoldDB" id="A0A845PUP6"/>
<evidence type="ECO:0000313" key="3">
    <source>
        <dbReference type="Proteomes" id="UP000553459"/>
    </source>
</evidence>
<dbReference type="SUPFAM" id="SSF46689">
    <property type="entry name" value="Homeodomain-like"/>
    <property type="match status" value="1"/>
</dbReference>
<dbReference type="Gene3D" id="1.10.10.60">
    <property type="entry name" value="Homeodomain-like"/>
    <property type="match status" value="1"/>
</dbReference>
<reference evidence="2 3" key="1">
    <citation type="submission" date="2019-11" db="EMBL/GenBank/DDBJ databases">
        <title>Characterization of Elizabethkingia argenteiflava sp. nov., isolated from inner surface of Soybean Pods.</title>
        <authorList>
            <person name="Mo S."/>
        </authorList>
    </citation>
    <scope>NUCLEOTIDE SEQUENCE [LARGE SCALE GENOMIC DNA]</scope>
    <source>
        <strain evidence="2 3">YB22</strain>
    </source>
</reference>
<comment type="caution">
    <text evidence="2">The sequence shown here is derived from an EMBL/GenBank/DDBJ whole genome shotgun (WGS) entry which is preliminary data.</text>
</comment>
<evidence type="ECO:0000256" key="1">
    <source>
        <dbReference type="SAM" id="Coils"/>
    </source>
</evidence>
<proteinExistence type="predicted"/>
<dbReference type="GO" id="GO:0003677">
    <property type="term" value="F:DNA binding"/>
    <property type="evidence" value="ECO:0007669"/>
    <property type="project" value="InterPro"/>
</dbReference>
<dbReference type="InterPro" id="IPR009057">
    <property type="entry name" value="Homeodomain-like_sf"/>
</dbReference>
<gene>
    <name evidence="2" type="ORF">GNY06_01930</name>
</gene>
<feature type="non-terminal residue" evidence="2">
    <location>
        <position position="83"/>
    </location>
</feature>
<protein>
    <submittedName>
        <fullName evidence="2">Transposase</fullName>
    </submittedName>
</protein>
<dbReference type="PANTHER" id="PTHR33609:SF1">
    <property type="entry name" value="TRANSPOSASE"/>
    <property type="match status" value="1"/>
</dbReference>
<evidence type="ECO:0000313" key="2">
    <source>
        <dbReference type="EMBL" id="NAW50197.1"/>
    </source>
</evidence>
<dbReference type="InterPro" id="IPR002514">
    <property type="entry name" value="Transposase_8"/>
</dbReference>
<dbReference type="Proteomes" id="UP000553459">
    <property type="component" value="Unassembled WGS sequence"/>
</dbReference>
<dbReference type="GO" id="GO:0006313">
    <property type="term" value="P:DNA transposition"/>
    <property type="evidence" value="ECO:0007669"/>
    <property type="project" value="InterPro"/>
</dbReference>
<keyword evidence="3" id="KW-1185">Reference proteome</keyword>
<organism evidence="2 3">
    <name type="scientific">Elizabethkingia argenteiflava</name>
    <dbReference type="NCBI Taxonomy" id="2681556"/>
    <lineage>
        <taxon>Bacteria</taxon>
        <taxon>Pseudomonadati</taxon>
        <taxon>Bacteroidota</taxon>
        <taxon>Flavobacteriia</taxon>
        <taxon>Flavobacteriales</taxon>
        <taxon>Weeksellaceae</taxon>
        <taxon>Elizabethkingia</taxon>
    </lineage>
</organism>
<dbReference type="EMBL" id="JAAABJ010000222">
    <property type="protein sequence ID" value="NAW50197.1"/>
    <property type="molecule type" value="Genomic_DNA"/>
</dbReference>
<dbReference type="RefSeq" id="WP_166518559.1">
    <property type="nucleotide sequence ID" value="NZ_JAAABJ010000222.1"/>
</dbReference>
<sequence>IMKKKQFSANQISSILKEFDNGRSIEELVRSYGISRATLYNWRKKYGGMEASEMKKVKELEAENRRLKRMYANLAMELDVAKY</sequence>
<dbReference type="GO" id="GO:0004803">
    <property type="term" value="F:transposase activity"/>
    <property type="evidence" value="ECO:0007669"/>
    <property type="project" value="InterPro"/>
</dbReference>